<evidence type="ECO:0000313" key="4">
    <source>
        <dbReference type="Proteomes" id="UP001235344"/>
    </source>
</evidence>
<dbReference type="Proteomes" id="UP001235344">
    <property type="component" value="Chromosome"/>
</dbReference>
<dbReference type="RefSeq" id="WP_305500384.1">
    <property type="nucleotide sequence ID" value="NZ_CP131913.1"/>
</dbReference>
<dbReference type="InterPro" id="IPR029062">
    <property type="entry name" value="Class_I_gatase-like"/>
</dbReference>
<keyword evidence="3" id="KW-0456">Lyase</keyword>
<keyword evidence="1" id="KW-0315">Glutamine amidotransferase</keyword>
<dbReference type="Gene3D" id="3.40.50.880">
    <property type="match status" value="1"/>
</dbReference>
<dbReference type="InterPro" id="IPR050472">
    <property type="entry name" value="Anth_synth/Amidotransfase"/>
</dbReference>
<dbReference type="Pfam" id="PF00117">
    <property type="entry name" value="GATase"/>
    <property type="match status" value="1"/>
</dbReference>
<dbReference type="NCBIfam" id="TIGR00566">
    <property type="entry name" value="trpG_papA"/>
    <property type="match status" value="1"/>
</dbReference>
<gene>
    <name evidence="3" type="ORF">B6N23_15115</name>
</gene>
<name>A0ABY9H4K0_9GAMM</name>
<feature type="domain" description="Glutamine amidotransferase" evidence="2">
    <location>
        <begin position="5"/>
        <end position="191"/>
    </location>
</feature>
<protein>
    <submittedName>
        <fullName evidence="3">Aminodeoxychorismate/anthranilate synthase component II</fullName>
        <ecNumber evidence="3">4.1.3.27</ecNumber>
    </submittedName>
</protein>
<accession>A0ABY9H4K0</accession>
<evidence type="ECO:0000259" key="2">
    <source>
        <dbReference type="Pfam" id="PF00117"/>
    </source>
</evidence>
<keyword evidence="4" id="KW-1185">Reference proteome</keyword>
<dbReference type="CDD" id="cd01743">
    <property type="entry name" value="GATase1_Anthranilate_Synthase"/>
    <property type="match status" value="1"/>
</dbReference>
<dbReference type="GO" id="GO:0004049">
    <property type="term" value="F:anthranilate synthase activity"/>
    <property type="evidence" value="ECO:0007669"/>
    <property type="project" value="UniProtKB-EC"/>
</dbReference>
<dbReference type="PRINTS" id="PR00097">
    <property type="entry name" value="ANTSNTHASEII"/>
</dbReference>
<reference evidence="3 4" key="1">
    <citation type="submission" date="2023-08" db="EMBL/GenBank/DDBJ databases">
        <title>Transcriptome Analysis of Halomonas alkalicola CICC 11012s to Identify the Genes Involved in Alkaline Tolerances.</title>
        <authorList>
            <person name="Zhai L."/>
        </authorList>
    </citation>
    <scope>NUCLEOTIDE SEQUENCE [LARGE SCALE GENOMIC DNA]</scope>
    <source>
        <strain evidence="3 4">CICC 11012s</strain>
    </source>
</reference>
<dbReference type="PANTHER" id="PTHR43418">
    <property type="entry name" value="MULTIFUNCTIONAL TRYPTOPHAN BIOSYNTHESIS PROTEIN-RELATED"/>
    <property type="match status" value="1"/>
</dbReference>
<dbReference type="PRINTS" id="PR00099">
    <property type="entry name" value="CPSGATASE"/>
</dbReference>
<dbReference type="SUPFAM" id="SSF52317">
    <property type="entry name" value="Class I glutamine amidotransferase-like"/>
    <property type="match status" value="1"/>
</dbReference>
<dbReference type="PRINTS" id="PR00096">
    <property type="entry name" value="GATASE"/>
</dbReference>
<organism evidence="3 4">
    <name type="scientific">Halomonas alkalicola</name>
    <dbReference type="NCBI Taxonomy" id="1930622"/>
    <lineage>
        <taxon>Bacteria</taxon>
        <taxon>Pseudomonadati</taxon>
        <taxon>Pseudomonadota</taxon>
        <taxon>Gammaproteobacteria</taxon>
        <taxon>Oceanospirillales</taxon>
        <taxon>Halomonadaceae</taxon>
        <taxon>Halomonas</taxon>
    </lineage>
</organism>
<dbReference type="PROSITE" id="PS51273">
    <property type="entry name" value="GATASE_TYPE_1"/>
    <property type="match status" value="1"/>
</dbReference>
<dbReference type="EC" id="4.1.3.27" evidence="3"/>
<dbReference type="PANTHER" id="PTHR43418:SF4">
    <property type="entry name" value="MULTIFUNCTIONAL TRYPTOPHAN BIOSYNTHESIS PROTEIN"/>
    <property type="match status" value="1"/>
</dbReference>
<sequence length="202" mass="22035">MKVCMIDNFDSFTYNVVQYLAELGAEVITHRNDAITLEQIEAMAPSHLVISPGPCTPNEAGISMAAIRHFAGRLPILGICLGHQAIGQVYGGEVVRAPQVMHGKTSAIRHSGLGVFAGLDDPLEVTRYHSLVVERASLPDCLEITAWTADDDVTPGLIMGLRHRELDVEGVQFHPESILTRQGHELLANFLQRRPQAPLGRA</sequence>
<proteinExistence type="predicted"/>
<dbReference type="InterPro" id="IPR006221">
    <property type="entry name" value="TrpG/PapA_dom"/>
</dbReference>
<dbReference type="InterPro" id="IPR017926">
    <property type="entry name" value="GATASE"/>
</dbReference>
<evidence type="ECO:0000256" key="1">
    <source>
        <dbReference type="ARBA" id="ARBA00022962"/>
    </source>
</evidence>
<dbReference type="EMBL" id="CP131913">
    <property type="protein sequence ID" value="WLI73061.1"/>
    <property type="molecule type" value="Genomic_DNA"/>
</dbReference>
<evidence type="ECO:0000313" key="3">
    <source>
        <dbReference type="EMBL" id="WLI73061.1"/>
    </source>
</evidence>